<dbReference type="SMART" id="SM00879">
    <property type="entry name" value="Brix"/>
    <property type="match status" value="1"/>
</dbReference>
<feature type="domain" description="Brix" evidence="2">
    <location>
        <begin position="124"/>
        <end position="283"/>
    </location>
</feature>
<dbReference type="GO" id="GO:0042134">
    <property type="term" value="F:rRNA primary transcript binding"/>
    <property type="evidence" value="ECO:0007669"/>
    <property type="project" value="InterPro"/>
</dbReference>
<comment type="caution">
    <text evidence="3">The sequence shown here is derived from an EMBL/GenBank/DDBJ whole genome shotgun (WGS) entry which is preliminary data.</text>
</comment>
<evidence type="ECO:0000313" key="4">
    <source>
        <dbReference type="Proteomes" id="UP001162156"/>
    </source>
</evidence>
<dbReference type="GO" id="GO:0000460">
    <property type="term" value="P:maturation of 5.8S rRNA"/>
    <property type="evidence" value="ECO:0007669"/>
    <property type="project" value="TreeGrafter"/>
</dbReference>
<dbReference type="EMBL" id="JANEYF010000382">
    <property type="protein sequence ID" value="KAJ8970283.1"/>
    <property type="molecule type" value="Genomic_DNA"/>
</dbReference>
<dbReference type="InterPro" id="IPR007109">
    <property type="entry name" value="Brix"/>
</dbReference>
<evidence type="ECO:0000259" key="2">
    <source>
        <dbReference type="PROSITE" id="PS50833"/>
    </source>
</evidence>
<reference evidence="3" key="1">
    <citation type="journal article" date="2023" name="Insect Mol. Biol.">
        <title>Genome sequencing provides insights into the evolution of gene families encoding plant cell wall-degrading enzymes in longhorned beetles.</title>
        <authorList>
            <person name="Shin N.R."/>
            <person name="Okamura Y."/>
            <person name="Kirsch R."/>
            <person name="Pauchet Y."/>
        </authorList>
    </citation>
    <scope>NUCLEOTIDE SEQUENCE</scope>
    <source>
        <strain evidence="3">RBIC_L_NR</strain>
    </source>
</reference>
<dbReference type="GO" id="GO:0005730">
    <property type="term" value="C:nucleolus"/>
    <property type="evidence" value="ECO:0007669"/>
    <property type="project" value="TreeGrafter"/>
</dbReference>
<keyword evidence="1" id="KW-0175">Coiled coil</keyword>
<evidence type="ECO:0000313" key="3">
    <source>
        <dbReference type="EMBL" id="KAJ8970283.1"/>
    </source>
</evidence>
<dbReference type="GO" id="GO:0030687">
    <property type="term" value="C:preribosome, large subunit precursor"/>
    <property type="evidence" value="ECO:0007669"/>
    <property type="project" value="TreeGrafter"/>
</dbReference>
<dbReference type="Gene3D" id="3.40.50.10480">
    <property type="entry name" value="Probable brix-domain ribosomal biogenesis protein"/>
    <property type="match status" value="1"/>
</dbReference>
<dbReference type="Proteomes" id="UP001162156">
    <property type="component" value="Unassembled WGS sequence"/>
</dbReference>
<dbReference type="Pfam" id="PF04427">
    <property type="entry name" value="Brix"/>
    <property type="match status" value="1"/>
</dbReference>
<name>A0AAV8ZSJ9_9CUCU</name>
<dbReference type="PROSITE" id="PS50833">
    <property type="entry name" value="BRIX"/>
    <property type="match status" value="1"/>
</dbReference>
<accession>A0AAV8ZSJ9</accession>
<dbReference type="InterPro" id="IPR044281">
    <property type="entry name" value="IMP4/RPF1"/>
</dbReference>
<dbReference type="PANTHER" id="PTHR22734">
    <property type="entry name" value="U3 SMALL NUCLEOLAR RIBONUCLEOPROTEIN PROTEIN IMP4"/>
    <property type="match status" value="1"/>
</dbReference>
<dbReference type="AlphaFoldDB" id="A0AAV8ZSJ9"/>
<keyword evidence="4" id="KW-1185">Reference proteome</keyword>
<protein>
    <recommendedName>
        <fullName evidence="2">Brix domain-containing protein</fullName>
    </recommendedName>
</protein>
<dbReference type="SUPFAM" id="SSF52954">
    <property type="entry name" value="Class II aaRS ABD-related"/>
    <property type="match status" value="1"/>
</dbReference>
<evidence type="ECO:0000256" key="1">
    <source>
        <dbReference type="SAM" id="Coils"/>
    </source>
</evidence>
<gene>
    <name evidence="3" type="ORF">NQ314_001313</name>
</gene>
<organism evidence="3 4">
    <name type="scientific">Rhamnusium bicolor</name>
    <dbReference type="NCBI Taxonomy" id="1586634"/>
    <lineage>
        <taxon>Eukaryota</taxon>
        <taxon>Metazoa</taxon>
        <taxon>Ecdysozoa</taxon>
        <taxon>Arthropoda</taxon>
        <taxon>Hexapoda</taxon>
        <taxon>Insecta</taxon>
        <taxon>Pterygota</taxon>
        <taxon>Neoptera</taxon>
        <taxon>Endopterygota</taxon>
        <taxon>Coleoptera</taxon>
        <taxon>Polyphaga</taxon>
        <taxon>Cucujiformia</taxon>
        <taxon>Chrysomeloidea</taxon>
        <taxon>Cerambycidae</taxon>
        <taxon>Lepturinae</taxon>
        <taxon>Rhagiini</taxon>
        <taxon>Rhamnusium</taxon>
    </lineage>
</organism>
<feature type="coiled-coil region" evidence="1">
    <location>
        <begin position="42"/>
        <end position="72"/>
    </location>
</feature>
<dbReference type="GO" id="GO:0000470">
    <property type="term" value="P:maturation of LSU-rRNA"/>
    <property type="evidence" value="ECO:0007669"/>
    <property type="project" value="TreeGrafter"/>
</dbReference>
<dbReference type="PANTHER" id="PTHR22734:SF3">
    <property type="entry name" value="RIBOSOME PRODUCTION FACTOR 1"/>
    <property type="match status" value="1"/>
</dbReference>
<proteinExistence type="predicted"/>
<sequence>MSSEEVIMHVENENIKIEHVDDFKPSTRGSVLFPNETKYAHIKNKQVRSQQYQKIKRELKKKKKEAKKVQGGENLPKKLPHTIESLRERDETTITDLNLEENELVREDLEHDELSAYYKHSYEPKVLITFADNPMRKTRIFGRELTRIIPNSVSLYRNRSGVKKIVRSALKKEYTDVLVINENRKEPDGLLVIHLPDGPTAHFKLSNVKITTELRKHHKDITAHRPEVVLNNFSTRLGLTIGRMLGALFHYDPEFVGQRAKSHIELSHPRAKLFYWIDQLSLI</sequence>